<dbReference type="InterPro" id="IPR021969">
    <property type="entry name" value="DUF3579"/>
</dbReference>
<evidence type="ECO:0000313" key="2">
    <source>
        <dbReference type="Proteomes" id="UP000198814"/>
    </source>
</evidence>
<keyword evidence="2" id="KW-1185">Reference proteome</keyword>
<organism evidence="1 2">
    <name type="scientific">Nitrosomonas oligotropha</name>
    <dbReference type="NCBI Taxonomy" id="42354"/>
    <lineage>
        <taxon>Bacteria</taxon>
        <taxon>Pseudomonadati</taxon>
        <taxon>Pseudomonadota</taxon>
        <taxon>Betaproteobacteria</taxon>
        <taxon>Nitrosomonadales</taxon>
        <taxon>Nitrosomonadaceae</taxon>
        <taxon>Nitrosomonas</taxon>
    </lineage>
</organism>
<accession>A0A1H8S7N1</accession>
<protein>
    <recommendedName>
        <fullName evidence="3">DUF3579 domain-containing protein</fullName>
    </recommendedName>
</protein>
<dbReference type="AlphaFoldDB" id="A0A1H8S7N1"/>
<sequence length="120" mass="13568">MVLCMQAGSEFFLILGITSEGRPFRPSDWAERLCGALASYDNRGRWMYSNYAQPVICQGKIGVRVEKILQDVDPAAYQFIMAFASGNRLRIEPEEEVIHPQESIVVQEIVVPARKLTFAM</sequence>
<dbReference type="STRING" id="42354.SAMN05216333_11727"/>
<evidence type="ECO:0000313" key="1">
    <source>
        <dbReference type="EMBL" id="SEO74537.1"/>
    </source>
</evidence>
<dbReference type="Proteomes" id="UP000198814">
    <property type="component" value="Unassembled WGS sequence"/>
</dbReference>
<dbReference type="Pfam" id="PF12112">
    <property type="entry name" value="DUF3579"/>
    <property type="match status" value="1"/>
</dbReference>
<dbReference type="Gene3D" id="3.30.70.2340">
    <property type="entry name" value="Uncharacterised protein PF12112 family, DUF3579"/>
    <property type="match status" value="1"/>
</dbReference>
<proteinExistence type="predicted"/>
<evidence type="ECO:0008006" key="3">
    <source>
        <dbReference type="Google" id="ProtNLM"/>
    </source>
</evidence>
<name>A0A1H8S7N1_9PROT</name>
<dbReference type="EMBL" id="FODO01000017">
    <property type="protein sequence ID" value="SEO74537.1"/>
    <property type="molecule type" value="Genomic_DNA"/>
</dbReference>
<reference evidence="2" key="1">
    <citation type="submission" date="2016-10" db="EMBL/GenBank/DDBJ databases">
        <authorList>
            <person name="Varghese N."/>
            <person name="Submissions S."/>
        </authorList>
    </citation>
    <scope>NUCLEOTIDE SEQUENCE [LARGE SCALE GENOMIC DNA]</scope>
    <source>
        <strain evidence="2">Nm76</strain>
    </source>
</reference>
<gene>
    <name evidence="1" type="ORF">SAMN05216333_11727</name>
</gene>